<evidence type="ECO:0000313" key="2">
    <source>
        <dbReference type="Proteomes" id="UP000823388"/>
    </source>
</evidence>
<dbReference type="AlphaFoldDB" id="A0A8T0VSZ4"/>
<gene>
    <name evidence="1" type="ORF">PVAP13_2NG586720</name>
</gene>
<comment type="caution">
    <text evidence="1">The sequence shown here is derived from an EMBL/GenBank/DDBJ whole genome shotgun (WGS) entry which is preliminary data.</text>
</comment>
<accession>A0A8T0VSZ4</accession>
<name>A0A8T0VSZ4_PANVG</name>
<dbReference type="EMBL" id="CM029040">
    <property type="protein sequence ID" value="KAG2638330.1"/>
    <property type="molecule type" value="Genomic_DNA"/>
</dbReference>
<protein>
    <submittedName>
        <fullName evidence="1">Uncharacterized protein</fullName>
    </submittedName>
</protein>
<organism evidence="1 2">
    <name type="scientific">Panicum virgatum</name>
    <name type="common">Blackwell switchgrass</name>
    <dbReference type="NCBI Taxonomy" id="38727"/>
    <lineage>
        <taxon>Eukaryota</taxon>
        <taxon>Viridiplantae</taxon>
        <taxon>Streptophyta</taxon>
        <taxon>Embryophyta</taxon>
        <taxon>Tracheophyta</taxon>
        <taxon>Spermatophyta</taxon>
        <taxon>Magnoliopsida</taxon>
        <taxon>Liliopsida</taxon>
        <taxon>Poales</taxon>
        <taxon>Poaceae</taxon>
        <taxon>PACMAD clade</taxon>
        <taxon>Panicoideae</taxon>
        <taxon>Panicodae</taxon>
        <taxon>Paniceae</taxon>
        <taxon>Panicinae</taxon>
        <taxon>Panicum</taxon>
        <taxon>Panicum sect. Hiantes</taxon>
    </lineage>
</organism>
<sequence>MQCRHLYLGRLSSTNHAEQAWLACEPQHARGQRRRRGGWEEQRRCRATKRLGCTPQLTTFFCEFLAVAGGRRGRIGLHVAVSIGQDLACPLHPCFPDSIMIEEPPSLDCK</sequence>
<proteinExistence type="predicted"/>
<evidence type="ECO:0000313" key="1">
    <source>
        <dbReference type="EMBL" id="KAG2638330.1"/>
    </source>
</evidence>
<dbReference type="Proteomes" id="UP000823388">
    <property type="component" value="Chromosome 2N"/>
</dbReference>
<reference evidence="1" key="1">
    <citation type="submission" date="2020-05" db="EMBL/GenBank/DDBJ databases">
        <title>WGS assembly of Panicum virgatum.</title>
        <authorList>
            <person name="Lovell J.T."/>
            <person name="Jenkins J."/>
            <person name="Shu S."/>
            <person name="Juenger T.E."/>
            <person name="Schmutz J."/>
        </authorList>
    </citation>
    <scope>NUCLEOTIDE SEQUENCE</scope>
    <source>
        <strain evidence="1">AP13</strain>
    </source>
</reference>
<keyword evidence="2" id="KW-1185">Reference proteome</keyword>